<reference evidence="1" key="1">
    <citation type="submission" date="2020-02" db="EMBL/GenBank/DDBJ databases">
        <authorList>
            <person name="Meier V. D."/>
        </authorList>
    </citation>
    <scope>NUCLEOTIDE SEQUENCE</scope>
    <source>
        <strain evidence="1">AVDCRST_MAG19</strain>
    </source>
</reference>
<organism evidence="1">
    <name type="scientific">uncultured Thermomicrobiales bacterium</name>
    <dbReference type="NCBI Taxonomy" id="1645740"/>
    <lineage>
        <taxon>Bacteria</taxon>
        <taxon>Pseudomonadati</taxon>
        <taxon>Thermomicrobiota</taxon>
        <taxon>Thermomicrobia</taxon>
        <taxon>Thermomicrobiales</taxon>
        <taxon>environmental samples</taxon>
    </lineage>
</organism>
<evidence type="ECO:0000313" key="1">
    <source>
        <dbReference type="EMBL" id="CAA9563857.1"/>
    </source>
</evidence>
<gene>
    <name evidence="1" type="ORF">AVDCRST_MAG19-2056</name>
</gene>
<protein>
    <submittedName>
        <fullName evidence="1">Uncharacterized protein</fullName>
    </submittedName>
</protein>
<sequence>MTEWQAALRWDPENLVLREQIWAARYPERFHPTIDWD</sequence>
<dbReference type="EMBL" id="CADCWL010000090">
    <property type="protein sequence ID" value="CAA9563857.1"/>
    <property type="molecule type" value="Genomic_DNA"/>
</dbReference>
<name>A0A6J4UZ38_9BACT</name>
<proteinExistence type="predicted"/>
<accession>A0A6J4UZ38</accession>
<dbReference type="AlphaFoldDB" id="A0A6J4UZ38"/>